<evidence type="ECO:0000256" key="1">
    <source>
        <dbReference type="ARBA" id="ARBA00004613"/>
    </source>
</evidence>
<sequence>MFKLKFFILFVLAGLCFGDTSASETGSGNGEGESNSSGAAGTAEVGDTSAGQVNTGEKSGESGDDGKSKEGEKATAGNTSGNNKAGHTLPDFIGSEKNKKDYVTRLVDLCTTKHSLFKINEHNISFATCTFTCLSSTPSVTSVNERIPEGMICNDKNTTCPGEGPCPPLPVPNC</sequence>
<feature type="compositionally biased region" description="Polar residues" evidence="6">
    <location>
        <begin position="76"/>
        <end position="85"/>
    </location>
</feature>
<feature type="compositionally biased region" description="Low complexity" evidence="6">
    <location>
        <begin position="23"/>
        <end position="44"/>
    </location>
</feature>
<dbReference type="EMBL" id="GADI01008317">
    <property type="protein sequence ID" value="JAA65491.1"/>
    <property type="molecule type" value="mRNA"/>
</dbReference>
<dbReference type="InterPro" id="IPR021971">
    <property type="entry name" value="Salp15"/>
</dbReference>
<keyword evidence="3 7" id="KW-0732">Signal</keyword>
<evidence type="ECO:0000256" key="7">
    <source>
        <dbReference type="SAM" id="SignalP"/>
    </source>
</evidence>
<dbReference type="Pfam" id="PF12115">
    <property type="entry name" value="Salp15"/>
    <property type="match status" value="1"/>
</dbReference>
<feature type="compositionally biased region" description="Basic and acidic residues" evidence="6">
    <location>
        <begin position="58"/>
        <end position="73"/>
    </location>
</feature>
<keyword evidence="2" id="KW-0964">Secreted</keyword>
<dbReference type="AlphaFoldDB" id="A0A0K8R3A3"/>
<evidence type="ECO:0000256" key="4">
    <source>
        <dbReference type="ARBA" id="ARBA00023180"/>
    </source>
</evidence>
<evidence type="ECO:0000256" key="3">
    <source>
        <dbReference type="ARBA" id="ARBA00022729"/>
    </source>
</evidence>
<comment type="similarity">
    <text evidence="5">Belongs to the salp15 family.</text>
</comment>
<accession>A0A0K8R3A3</accession>
<protein>
    <submittedName>
        <fullName evidence="8">Putative ixodes 8-cys protein</fullName>
    </submittedName>
</protein>
<comment type="subcellular location">
    <subcellularLocation>
        <location evidence="1">Secreted</location>
    </subcellularLocation>
</comment>
<feature type="chain" id="PRO_5005515761" evidence="7">
    <location>
        <begin position="23"/>
        <end position="174"/>
    </location>
</feature>
<reference evidence="8" key="1">
    <citation type="submission" date="2012-12" db="EMBL/GenBank/DDBJ databases">
        <title>Identification and characterization of a phenylalanine ammonia-lyase gene family in Isatis indigotica Fort.</title>
        <authorList>
            <person name="Liu Q."/>
            <person name="Chen J."/>
            <person name="Zhou X."/>
            <person name="Di P."/>
            <person name="Xiao Y."/>
            <person name="Xuan H."/>
            <person name="Zhang L."/>
            <person name="Chen W."/>
        </authorList>
    </citation>
    <scope>NUCLEOTIDE SEQUENCE</scope>
    <source>
        <tissue evidence="8">Salivary gland</tissue>
    </source>
</reference>
<feature type="region of interest" description="Disordered" evidence="6">
    <location>
        <begin position="23"/>
        <end position="92"/>
    </location>
</feature>
<name>A0A0K8R3A3_IXORI</name>
<evidence type="ECO:0000256" key="5">
    <source>
        <dbReference type="ARBA" id="ARBA00034321"/>
    </source>
</evidence>
<evidence type="ECO:0000256" key="6">
    <source>
        <dbReference type="SAM" id="MobiDB-lite"/>
    </source>
</evidence>
<evidence type="ECO:0000256" key="2">
    <source>
        <dbReference type="ARBA" id="ARBA00022525"/>
    </source>
</evidence>
<dbReference type="GO" id="GO:0005576">
    <property type="term" value="C:extracellular region"/>
    <property type="evidence" value="ECO:0007669"/>
    <property type="project" value="UniProtKB-SubCell"/>
</dbReference>
<feature type="signal peptide" evidence="7">
    <location>
        <begin position="1"/>
        <end position="22"/>
    </location>
</feature>
<evidence type="ECO:0000313" key="8">
    <source>
        <dbReference type="EMBL" id="JAA65491.1"/>
    </source>
</evidence>
<organism evidence="8">
    <name type="scientific">Ixodes ricinus</name>
    <name type="common">Common tick</name>
    <name type="synonym">Acarus ricinus</name>
    <dbReference type="NCBI Taxonomy" id="34613"/>
    <lineage>
        <taxon>Eukaryota</taxon>
        <taxon>Metazoa</taxon>
        <taxon>Ecdysozoa</taxon>
        <taxon>Arthropoda</taxon>
        <taxon>Chelicerata</taxon>
        <taxon>Arachnida</taxon>
        <taxon>Acari</taxon>
        <taxon>Parasitiformes</taxon>
        <taxon>Ixodida</taxon>
        <taxon>Ixodoidea</taxon>
        <taxon>Ixodidae</taxon>
        <taxon>Ixodinae</taxon>
        <taxon>Ixodes</taxon>
    </lineage>
</organism>
<proteinExistence type="evidence at transcript level"/>
<keyword evidence="4" id="KW-0325">Glycoprotein</keyword>